<dbReference type="Proteomes" id="UP000486351">
    <property type="component" value="Unassembled WGS sequence"/>
</dbReference>
<keyword evidence="1" id="KW-0732">Signal</keyword>
<dbReference type="Proteomes" id="UP000437068">
    <property type="component" value="Unassembled WGS sequence"/>
</dbReference>
<dbReference type="EMBL" id="QXGC01000586">
    <property type="protein sequence ID" value="KAE9228769.1"/>
    <property type="molecule type" value="Genomic_DNA"/>
</dbReference>
<evidence type="ECO:0000313" key="2">
    <source>
        <dbReference type="EMBL" id="KAE8943983.1"/>
    </source>
</evidence>
<evidence type="ECO:0000313" key="18">
    <source>
        <dbReference type="Proteomes" id="UP000460718"/>
    </source>
</evidence>
<evidence type="ECO:0000313" key="12">
    <source>
        <dbReference type="Proteomes" id="UP000429523"/>
    </source>
</evidence>
<evidence type="ECO:0000313" key="21">
    <source>
        <dbReference type="Proteomes" id="UP000488956"/>
    </source>
</evidence>
<dbReference type="Proteomes" id="UP000476176">
    <property type="component" value="Unassembled WGS sequence"/>
</dbReference>
<dbReference type="EMBL" id="QXGA01000179">
    <property type="protein sequence ID" value="KAE9150645.1"/>
    <property type="molecule type" value="Genomic_DNA"/>
</dbReference>
<dbReference type="EMBL" id="QXFZ01000207">
    <property type="protein sequence ID" value="KAE9126939.1"/>
    <property type="molecule type" value="Genomic_DNA"/>
</dbReference>
<dbReference type="Proteomes" id="UP000440367">
    <property type="component" value="Unassembled WGS sequence"/>
</dbReference>
<reference evidence="18 19" key="1">
    <citation type="submission" date="2018-09" db="EMBL/GenBank/DDBJ databases">
        <title>Genomic investigation of the strawberry pathogen Phytophthora fragariae indicates pathogenicity is determined by transcriptional variation in three key races.</title>
        <authorList>
            <person name="Adams T.M."/>
            <person name="Armitage A.D."/>
            <person name="Sobczyk M.K."/>
            <person name="Bates H.J."/>
            <person name="Dunwell J.M."/>
            <person name="Nellist C.F."/>
            <person name="Harrison R.J."/>
        </authorList>
    </citation>
    <scope>NUCLEOTIDE SEQUENCE [LARGE SCALE GENOMIC DNA]</scope>
    <source>
        <strain evidence="10 14">A4</strain>
        <strain evidence="9 15">BC-1</strain>
        <strain evidence="8 19">BC-23</strain>
        <strain evidence="7 13">NOV-27</strain>
        <strain evidence="6 16">NOV-5</strain>
        <strain evidence="5 17">NOV-71</strain>
        <strain evidence="11 20">NOV-77</strain>
        <strain evidence="2 12">NOV-9</strain>
        <strain evidence="4 21">ONT-3</strain>
        <strain evidence="3 18">SCRP245</strain>
    </source>
</reference>
<proteinExistence type="predicted"/>
<evidence type="ECO:0000313" key="19">
    <source>
        <dbReference type="Proteomes" id="UP000476176"/>
    </source>
</evidence>
<accession>A0A6A3M0A9</accession>
<comment type="caution">
    <text evidence="3">The sequence shown here is derived from an EMBL/GenBank/DDBJ whole genome shotgun (WGS) entry which is preliminary data.</text>
</comment>
<evidence type="ECO:0000313" key="10">
    <source>
        <dbReference type="EMBL" id="KAE9312178.1"/>
    </source>
</evidence>
<dbReference type="Proteomes" id="UP000440732">
    <property type="component" value="Unassembled WGS sequence"/>
</dbReference>
<evidence type="ECO:0000313" key="5">
    <source>
        <dbReference type="EMBL" id="KAE9126939.1"/>
    </source>
</evidence>
<dbReference type="EMBL" id="QXFW01000181">
    <property type="protein sequence ID" value="KAE9021623.1"/>
    <property type="molecule type" value="Genomic_DNA"/>
</dbReference>
<dbReference type="EMBL" id="QXGD01000229">
    <property type="protein sequence ID" value="KAE9246898.1"/>
    <property type="molecule type" value="Genomic_DNA"/>
</dbReference>
<dbReference type="Proteomes" id="UP000441208">
    <property type="component" value="Unassembled WGS sequence"/>
</dbReference>
<evidence type="ECO:0000313" key="17">
    <source>
        <dbReference type="Proteomes" id="UP000441208"/>
    </source>
</evidence>
<evidence type="ECO:0000313" key="15">
    <source>
        <dbReference type="Proteomes" id="UP000440367"/>
    </source>
</evidence>
<evidence type="ECO:0000313" key="4">
    <source>
        <dbReference type="EMBL" id="KAE9109585.1"/>
    </source>
</evidence>
<dbReference type="EMBL" id="QXFY01000203">
    <property type="protein sequence ID" value="KAE9352392.1"/>
    <property type="molecule type" value="Genomic_DNA"/>
</dbReference>
<organism evidence="3 18">
    <name type="scientific">Phytophthora fragariae</name>
    <dbReference type="NCBI Taxonomy" id="53985"/>
    <lineage>
        <taxon>Eukaryota</taxon>
        <taxon>Sar</taxon>
        <taxon>Stramenopiles</taxon>
        <taxon>Oomycota</taxon>
        <taxon>Peronosporomycetes</taxon>
        <taxon>Peronosporales</taxon>
        <taxon>Peronosporaceae</taxon>
        <taxon>Phytophthora</taxon>
    </lineage>
</organism>
<evidence type="ECO:0000313" key="14">
    <source>
        <dbReference type="Proteomes" id="UP000437068"/>
    </source>
</evidence>
<dbReference type="Proteomes" id="UP000488956">
    <property type="component" value="Unassembled WGS sequence"/>
</dbReference>
<feature type="chain" id="PRO_5036165038" evidence="1">
    <location>
        <begin position="21"/>
        <end position="53"/>
    </location>
</feature>
<dbReference type="AlphaFoldDB" id="A0A6A3M0A9"/>
<evidence type="ECO:0000313" key="8">
    <source>
        <dbReference type="EMBL" id="KAE9228769.1"/>
    </source>
</evidence>
<evidence type="ECO:0000313" key="11">
    <source>
        <dbReference type="EMBL" id="KAE9352392.1"/>
    </source>
</evidence>
<name>A0A6A3M0A9_9STRA</name>
<evidence type="ECO:0000313" key="7">
    <source>
        <dbReference type="EMBL" id="KAE9224853.1"/>
    </source>
</evidence>
<protein>
    <submittedName>
        <fullName evidence="3">Uncharacterized protein</fullName>
    </submittedName>
</protein>
<dbReference type="Proteomes" id="UP000433483">
    <property type="component" value="Unassembled WGS sequence"/>
</dbReference>
<dbReference type="EMBL" id="QXFX01000611">
    <property type="protein sequence ID" value="KAE9109585.1"/>
    <property type="molecule type" value="Genomic_DNA"/>
</dbReference>
<evidence type="ECO:0000313" key="3">
    <source>
        <dbReference type="EMBL" id="KAE9021623.1"/>
    </source>
</evidence>
<gene>
    <name evidence="10" type="ORF">PF001_g9364</name>
    <name evidence="9" type="ORF">PF002_g6548</name>
    <name evidence="8" type="ORF">PF004_g10998</name>
    <name evidence="7" type="ORF">PF005_g5751</name>
    <name evidence="6" type="ORF">PF006_g4992</name>
    <name evidence="5" type="ORF">PF007_g5803</name>
    <name evidence="11" type="ORF">PF008_g5478</name>
    <name evidence="2" type="ORF">PF009_g6321</name>
    <name evidence="4" type="ORF">PF010_g11492</name>
    <name evidence="3" type="ORF">PF011_g4864</name>
</gene>
<dbReference type="EMBL" id="QXGF01000225">
    <property type="protein sequence ID" value="KAE8943983.1"/>
    <property type="molecule type" value="Genomic_DNA"/>
</dbReference>
<dbReference type="EMBL" id="QXGE01000449">
    <property type="protein sequence ID" value="KAE9312178.1"/>
    <property type="molecule type" value="Genomic_DNA"/>
</dbReference>
<keyword evidence="13" id="KW-1185">Reference proteome</keyword>
<evidence type="ECO:0000256" key="1">
    <source>
        <dbReference type="SAM" id="SignalP"/>
    </source>
</evidence>
<feature type="signal peptide" evidence="1">
    <location>
        <begin position="1"/>
        <end position="20"/>
    </location>
</feature>
<evidence type="ECO:0000313" key="9">
    <source>
        <dbReference type="EMBL" id="KAE9246898.1"/>
    </source>
</evidence>
<evidence type="ECO:0000313" key="6">
    <source>
        <dbReference type="EMBL" id="KAE9150645.1"/>
    </source>
</evidence>
<sequence length="53" mass="5788">METMEAIFTAFLALIFVTVSDVTPPFPERFVLPAGTLSIIGKHWCAGNHLCGH</sequence>
<evidence type="ECO:0000313" key="20">
    <source>
        <dbReference type="Proteomes" id="UP000486351"/>
    </source>
</evidence>
<dbReference type="Proteomes" id="UP000429523">
    <property type="component" value="Unassembled WGS sequence"/>
</dbReference>
<dbReference type="EMBL" id="QXGB01000203">
    <property type="protein sequence ID" value="KAE9224853.1"/>
    <property type="molecule type" value="Genomic_DNA"/>
</dbReference>
<evidence type="ECO:0000313" key="16">
    <source>
        <dbReference type="Proteomes" id="UP000440732"/>
    </source>
</evidence>
<dbReference type="Proteomes" id="UP000460718">
    <property type="component" value="Unassembled WGS sequence"/>
</dbReference>
<evidence type="ECO:0000313" key="13">
    <source>
        <dbReference type="Proteomes" id="UP000433483"/>
    </source>
</evidence>